<dbReference type="SUPFAM" id="SSF53474">
    <property type="entry name" value="alpha/beta-Hydrolases"/>
    <property type="match status" value="1"/>
</dbReference>
<dbReference type="InterPro" id="IPR029058">
    <property type="entry name" value="AB_hydrolase_fold"/>
</dbReference>
<dbReference type="AlphaFoldDB" id="A0A8J4EAM6"/>
<dbReference type="EMBL" id="BOPH01000033">
    <property type="protein sequence ID" value="GIJ67856.1"/>
    <property type="molecule type" value="Genomic_DNA"/>
</dbReference>
<sequence length="287" mass="29834">MRSTPLRSSSVWTVTVATVAAVTLTGATARAGSATVEDTYAAPGPWAVRVSTVDTRFVVHHPADLGAGGVRHPVVTWGNGSNATPDRYPGLLNHLASWGFVVIASTSTTTASGVELLAAVDHLVAANDDPASPFAGTLDVSRVAAAGHSQGAGGAARATLASSRIRTVVPINPPDPLWIPDADEVDVSLVRVPVLLLSGTNDRLVSPPRTLTGYYNRIPGAVARASLNGADHNTIQQTGGGYLGYLAAWLRWHLMDDTLAATAFRGPAPEFLGDPDWTNRAARNLGP</sequence>
<proteinExistence type="predicted"/>
<reference evidence="3" key="1">
    <citation type="submission" date="2021-01" db="EMBL/GenBank/DDBJ databases">
        <title>Whole genome shotgun sequence of Virgisporangium ochraceum NBRC 16418.</title>
        <authorList>
            <person name="Komaki H."/>
            <person name="Tamura T."/>
        </authorList>
    </citation>
    <scope>NUCLEOTIDE SEQUENCE</scope>
    <source>
        <strain evidence="3">NBRC 16418</strain>
    </source>
</reference>
<organism evidence="3 4">
    <name type="scientific">Virgisporangium ochraceum</name>
    <dbReference type="NCBI Taxonomy" id="65505"/>
    <lineage>
        <taxon>Bacteria</taxon>
        <taxon>Bacillati</taxon>
        <taxon>Actinomycetota</taxon>
        <taxon>Actinomycetes</taxon>
        <taxon>Micromonosporales</taxon>
        <taxon>Micromonosporaceae</taxon>
        <taxon>Virgisporangium</taxon>
    </lineage>
</organism>
<keyword evidence="4" id="KW-1185">Reference proteome</keyword>
<evidence type="ECO:0000313" key="4">
    <source>
        <dbReference type="Proteomes" id="UP000635606"/>
    </source>
</evidence>
<name>A0A8J4EAM6_9ACTN</name>
<dbReference type="Gene3D" id="3.40.50.1820">
    <property type="entry name" value="alpha/beta hydrolase"/>
    <property type="match status" value="1"/>
</dbReference>
<feature type="domain" description="PET hydrolase/cutinase-like" evidence="2">
    <location>
        <begin position="36"/>
        <end position="259"/>
    </location>
</feature>
<dbReference type="Pfam" id="PF12740">
    <property type="entry name" value="PETase"/>
    <property type="match status" value="1"/>
</dbReference>
<protein>
    <submittedName>
        <fullName evidence="3">Lipase</fullName>
    </submittedName>
</protein>
<feature type="chain" id="PRO_5035187211" evidence="1">
    <location>
        <begin position="32"/>
        <end position="287"/>
    </location>
</feature>
<dbReference type="PANTHER" id="PTHR33428:SF14">
    <property type="entry name" value="CARBOXYLESTERASE TYPE B DOMAIN-CONTAINING PROTEIN"/>
    <property type="match status" value="1"/>
</dbReference>
<dbReference type="PANTHER" id="PTHR33428">
    <property type="entry name" value="CHLOROPHYLLASE-2, CHLOROPLASTIC"/>
    <property type="match status" value="1"/>
</dbReference>
<feature type="signal peptide" evidence="1">
    <location>
        <begin position="1"/>
        <end position="31"/>
    </location>
</feature>
<evidence type="ECO:0000313" key="3">
    <source>
        <dbReference type="EMBL" id="GIJ67856.1"/>
    </source>
</evidence>
<comment type="caution">
    <text evidence="3">The sequence shown here is derived from an EMBL/GenBank/DDBJ whole genome shotgun (WGS) entry which is preliminary data.</text>
</comment>
<keyword evidence="1" id="KW-0732">Signal</keyword>
<gene>
    <name evidence="3" type="ORF">Voc01_027730</name>
</gene>
<accession>A0A8J4EAM6</accession>
<dbReference type="Proteomes" id="UP000635606">
    <property type="component" value="Unassembled WGS sequence"/>
</dbReference>
<evidence type="ECO:0000259" key="2">
    <source>
        <dbReference type="Pfam" id="PF12740"/>
    </source>
</evidence>
<evidence type="ECO:0000256" key="1">
    <source>
        <dbReference type="SAM" id="SignalP"/>
    </source>
</evidence>
<dbReference type="InterPro" id="IPR041127">
    <property type="entry name" value="PET_hydrolase/cutinase-like"/>
</dbReference>